<feature type="binding site" evidence="6">
    <location>
        <position position="118"/>
    </location>
    <ligand>
        <name>S-adenosyl-L-methionine</name>
        <dbReference type="ChEBI" id="CHEBI:59789"/>
    </ligand>
</feature>
<dbReference type="InterPro" id="IPR020598">
    <property type="entry name" value="rRNA_Ade_methylase_Trfase_N"/>
</dbReference>
<dbReference type="Pfam" id="PF00398">
    <property type="entry name" value="RrnaAD"/>
    <property type="match status" value="1"/>
</dbReference>
<keyword evidence="5 6" id="KW-0694">RNA-binding</keyword>
<keyword evidence="3 6" id="KW-0808">Transferase</keyword>
<reference evidence="10 11" key="1">
    <citation type="journal article" date="2020" name="J. Phycol.">
        <title>Comparative genome analysis reveals Cyanidiococcus gen. nov., a new extremophilic red algal genus sister to Cyanidioschyzon (Cyanidioschyzonaceae, Rhodophyta).</title>
        <authorList>
            <person name="Liu S.-L."/>
            <person name="Chiang Y.-R."/>
            <person name="Yoon H.S."/>
            <person name="Fu H.-Y."/>
        </authorList>
    </citation>
    <scope>NUCLEOTIDE SEQUENCE [LARGE SCALE GENOMIC DNA]</scope>
    <source>
        <strain evidence="10 11">THAL066</strain>
    </source>
</reference>
<dbReference type="NCBIfam" id="TIGR00755">
    <property type="entry name" value="ksgA"/>
    <property type="match status" value="1"/>
</dbReference>
<organism evidence="10 11">
    <name type="scientific">Cyanidiococcus yangmingshanensis</name>
    <dbReference type="NCBI Taxonomy" id="2690220"/>
    <lineage>
        <taxon>Eukaryota</taxon>
        <taxon>Rhodophyta</taxon>
        <taxon>Bangiophyceae</taxon>
        <taxon>Cyanidiales</taxon>
        <taxon>Cyanidiaceae</taxon>
        <taxon>Cyanidiococcus</taxon>
    </lineage>
</organism>
<dbReference type="EC" id="2.1.1.-" evidence="7"/>
<evidence type="ECO:0000256" key="6">
    <source>
        <dbReference type="PROSITE-ProRule" id="PRU01026"/>
    </source>
</evidence>
<dbReference type="PANTHER" id="PTHR11727">
    <property type="entry name" value="DIMETHYLADENOSINE TRANSFERASE"/>
    <property type="match status" value="1"/>
</dbReference>
<dbReference type="SUPFAM" id="SSF53335">
    <property type="entry name" value="S-adenosyl-L-methionine-dependent methyltransferases"/>
    <property type="match status" value="1"/>
</dbReference>
<dbReference type="SMART" id="SM00650">
    <property type="entry name" value="rADc"/>
    <property type="match status" value="1"/>
</dbReference>
<feature type="region of interest" description="Disordered" evidence="8">
    <location>
        <begin position="278"/>
        <end position="300"/>
    </location>
</feature>
<dbReference type="AlphaFoldDB" id="A0A7J7IPQ0"/>
<dbReference type="PROSITE" id="PS51689">
    <property type="entry name" value="SAM_RNA_A_N6_MT"/>
    <property type="match status" value="1"/>
</dbReference>
<evidence type="ECO:0000256" key="1">
    <source>
        <dbReference type="ARBA" id="ARBA00022552"/>
    </source>
</evidence>
<feature type="compositionally biased region" description="Low complexity" evidence="8">
    <location>
        <begin position="316"/>
        <end position="328"/>
    </location>
</feature>
<feature type="region of interest" description="Disordered" evidence="8">
    <location>
        <begin position="316"/>
        <end position="337"/>
    </location>
</feature>
<keyword evidence="1 7" id="KW-0698">rRNA processing</keyword>
<evidence type="ECO:0000256" key="5">
    <source>
        <dbReference type="ARBA" id="ARBA00022884"/>
    </source>
</evidence>
<evidence type="ECO:0000256" key="8">
    <source>
        <dbReference type="SAM" id="MobiDB-lite"/>
    </source>
</evidence>
<proteinExistence type="inferred from homology"/>
<protein>
    <recommendedName>
        <fullName evidence="7">rRNA adenine N(6)-methyltransferase</fullName>
        <ecNumber evidence="7">2.1.1.-</ecNumber>
    </recommendedName>
</protein>
<feature type="binding site" evidence="6">
    <location>
        <position position="73"/>
    </location>
    <ligand>
        <name>S-adenosyl-L-methionine</name>
        <dbReference type="ChEBI" id="CHEBI:59789"/>
    </ligand>
</feature>
<feature type="binding site" evidence="6">
    <location>
        <position position="25"/>
    </location>
    <ligand>
        <name>S-adenosyl-L-methionine</name>
        <dbReference type="ChEBI" id="CHEBI:59789"/>
    </ligand>
</feature>
<dbReference type="PANTHER" id="PTHR11727:SF7">
    <property type="entry name" value="DIMETHYLADENOSINE TRANSFERASE-RELATED"/>
    <property type="match status" value="1"/>
</dbReference>
<name>A0A7J7IPQ0_9RHOD</name>
<dbReference type="Proteomes" id="UP000530660">
    <property type="component" value="Unassembled WGS sequence"/>
</dbReference>
<feature type="binding site" evidence="6">
    <location>
        <position position="27"/>
    </location>
    <ligand>
        <name>S-adenosyl-L-methionine</name>
        <dbReference type="ChEBI" id="CHEBI:59789"/>
    </ligand>
</feature>
<comment type="similarity">
    <text evidence="6 7">Belongs to the class I-like SAM-binding methyltransferase superfamily. rRNA adenine N(6)-methyltransferase family.</text>
</comment>
<gene>
    <name evidence="10" type="primary">DIMT1</name>
    <name evidence="10" type="ORF">F1559_004810</name>
</gene>
<dbReference type="InterPro" id="IPR020596">
    <property type="entry name" value="rRNA_Ade_Mease_Trfase_CS"/>
</dbReference>
<keyword evidence="4 6" id="KW-0949">S-adenosyl-L-methionine</keyword>
<evidence type="ECO:0000313" key="11">
    <source>
        <dbReference type="Proteomes" id="UP000530660"/>
    </source>
</evidence>
<dbReference type="GO" id="GO:0003723">
    <property type="term" value="F:RNA binding"/>
    <property type="evidence" value="ECO:0007669"/>
    <property type="project" value="UniProtKB-UniRule"/>
</dbReference>
<evidence type="ECO:0000256" key="3">
    <source>
        <dbReference type="ARBA" id="ARBA00022679"/>
    </source>
</evidence>
<dbReference type="CDD" id="cd02440">
    <property type="entry name" value="AdoMet_MTases"/>
    <property type="match status" value="1"/>
</dbReference>
<dbReference type="EMBL" id="VWRR01000004">
    <property type="protein sequence ID" value="KAF6004301.1"/>
    <property type="molecule type" value="Genomic_DNA"/>
</dbReference>
<keyword evidence="11" id="KW-1185">Reference proteome</keyword>
<feature type="binding site" evidence="6">
    <location>
        <position position="52"/>
    </location>
    <ligand>
        <name>S-adenosyl-L-methionine</name>
        <dbReference type="ChEBI" id="CHEBI:59789"/>
    </ligand>
</feature>
<evidence type="ECO:0000256" key="2">
    <source>
        <dbReference type="ARBA" id="ARBA00022603"/>
    </source>
</evidence>
<dbReference type="OrthoDB" id="74991at2759"/>
<feature type="binding site" evidence="6">
    <location>
        <position position="103"/>
    </location>
    <ligand>
        <name>S-adenosyl-L-methionine</name>
        <dbReference type="ChEBI" id="CHEBI:59789"/>
    </ligand>
</feature>
<feature type="compositionally biased region" description="Acidic residues" evidence="8">
    <location>
        <begin position="278"/>
        <end position="287"/>
    </location>
</feature>
<dbReference type="InterPro" id="IPR011530">
    <property type="entry name" value="rRNA_adenine_dimethylase"/>
</dbReference>
<evidence type="ECO:0000259" key="9">
    <source>
        <dbReference type="SMART" id="SM00650"/>
    </source>
</evidence>
<evidence type="ECO:0000256" key="7">
    <source>
        <dbReference type="RuleBase" id="RU362106"/>
    </source>
</evidence>
<dbReference type="Gene3D" id="3.40.50.150">
    <property type="entry name" value="Vaccinia Virus protein VP39"/>
    <property type="match status" value="1"/>
</dbReference>
<dbReference type="InterPro" id="IPR001737">
    <property type="entry name" value="KsgA/Erm"/>
</dbReference>
<feature type="domain" description="Ribosomal RNA adenine methylase transferase N-terminal" evidence="9">
    <location>
        <begin position="32"/>
        <end position="203"/>
    </location>
</feature>
<dbReference type="PROSITE" id="PS01131">
    <property type="entry name" value="RRNA_A_DIMETH"/>
    <property type="match status" value="1"/>
</dbReference>
<keyword evidence="2 6" id="KW-0489">Methyltransferase</keyword>
<evidence type="ECO:0000256" key="4">
    <source>
        <dbReference type="ARBA" id="ARBA00022691"/>
    </source>
</evidence>
<dbReference type="Gene3D" id="1.10.8.480">
    <property type="match status" value="1"/>
</dbReference>
<feature type="compositionally biased region" description="Polar residues" evidence="8">
    <location>
        <begin position="290"/>
        <end position="300"/>
    </location>
</feature>
<comment type="caution">
    <text evidence="10">The sequence shown here is derived from an EMBL/GenBank/DDBJ whole genome shotgun (WGS) entry which is preliminary data.</text>
</comment>
<accession>A0A7J7IPQ0</accession>
<evidence type="ECO:0000313" key="10">
    <source>
        <dbReference type="EMBL" id="KAF6004301.1"/>
    </source>
</evidence>
<dbReference type="InterPro" id="IPR029063">
    <property type="entry name" value="SAM-dependent_MTases_sf"/>
</dbReference>
<dbReference type="GO" id="GO:0000179">
    <property type="term" value="F:rRNA (adenine-N6,N6-)-dimethyltransferase activity"/>
    <property type="evidence" value="ECO:0007669"/>
    <property type="project" value="UniProtKB-UniRule"/>
</dbReference>
<dbReference type="FunFam" id="3.40.50.150:FF:000081">
    <property type="entry name" value="rRNA adenine N(6)-methyltransferase"/>
    <property type="match status" value="1"/>
</dbReference>
<sequence length="360" mass="40494">MAPKGGVQKSQHFRGFAFHKSRGQHILKNAAVSDTMIEKAQLRPTDTVLEVGAGTGNLTVRLLRHAKRVIAFEVDPRMIIELTKRVQALGPELASRLEVVHGDVLRANWPFFDVFVANIPYQISSPLLFRLLAHRPAFHCAVIMFQREFAQRLVARPGDAAYCRLAVNVQLLARVEHLMKVSRNSFRPPPRVDSSVMRIQPRQPAPPLDFREWDGLLRLCFARKHRTLGSLFGQMRVVRLLQENRLLIQRQQQQQQQNEENDVERPMDTTDLLQMAHEDDEKEEVETAESLSSPDSDTEQCQQATALVRFSIRDSSNTRGAGSASGSSSEDESRGFSSSALCLPSARVSILKLSILVTLV</sequence>